<organism evidence="2 3">
    <name type="scientific">Paenisporosarcina macmurdoensis</name>
    <dbReference type="NCBI Taxonomy" id="212659"/>
    <lineage>
        <taxon>Bacteria</taxon>
        <taxon>Bacillati</taxon>
        <taxon>Bacillota</taxon>
        <taxon>Bacilli</taxon>
        <taxon>Bacillales</taxon>
        <taxon>Caryophanaceae</taxon>
        <taxon>Paenisporosarcina</taxon>
    </lineage>
</organism>
<evidence type="ECO:0000256" key="1">
    <source>
        <dbReference type="SAM" id="MobiDB-lite"/>
    </source>
</evidence>
<name>A0ABW1L448_9BACL</name>
<dbReference type="Proteomes" id="UP001596170">
    <property type="component" value="Unassembled WGS sequence"/>
</dbReference>
<comment type="caution">
    <text evidence="2">The sequence shown here is derived from an EMBL/GenBank/DDBJ whole genome shotgun (WGS) entry which is preliminary data.</text>
</comment>
<dbReference type="EMBL" id="JBHSRI010000003">
    <property type="protein sequence ID" value="MFC6038750.1"/>
    <property type="molecule type" value="Genomic_DNA"/>
</dbReference>
<accession>A0ABW1L448</accession>
<feature type="compositionally biased region" description="Polar residues" evidence="1">
    <location>
        <begin position="70"/>
        <end position="83"/>
    </location>
</feature>
<reference evidence="3" key="1">
    <citation type="journal article" date="2019" name="Int. J. Syst. Evol. Microbiol.">
        <title>The Global Catalogue of Microorganisms (GCM) 10K type strain sequencing project: providing services to taxonomists for standard genome sequencing and annotation.</title>
        <authorList>
            <consortium name="The Broad Institute Genomics Platform"/>
            <consortium name="The Broad Institute Genome Sequencing Center for Infectious Disease"/>
            <person name="Wu L."/>
            <person name="Ma J."/>
        </authorList>
    </citation>
    <scope>NUCLEOTIDE SEQUENCE [LARGE SCALE GENOMIC DNA]</scope>
    <source>
        <strain evidence="3">CCUG 54527</strain>
    </source>
</reference>
<feature type="region of interest" description="Disordered" evidence="1">
    <location>
        <begin position="70"/>
        <end position="90"/>
    </location>
</feature>
<gene>
    <name evidence="2" type="ORF">ACFPYN_04685</name>
</gene>
<sequence length="90" mass="9544">MRFFAWSAVGAAIFGVVKGMKSGNIQQLIKNFPKNIKATNLQQMMQPLAAGMTQPLATAMTQPLATAMTQSLAGKSNNSSTKNATKKQGV</sequence>
<protein>
    <submittedName>
        <fullName evidence="2">Uncharacterized protein</fullName>
    </submittedName>
</protein>
<evidence type="ECO:0000313" key="2">
    <source>
        <dbReference type="EMBL" id="MFC6038750.1"/>
    </source>
</evidence>
<evidence type="ECO:0000313" key="3">
    <source>
        <dbReference type="Proteomes" id="UP001596170"/>
    </source>
</evidence>
<proteinExistence type="predicted"/>
<keyword evidence="3" id="KW-1185">Reference proteome</keyword>
<dbReference type="RefSeq" id="WP_377732848.1">
    <property type="nucleotide sequence ID" value="NZ_JBHSRI010000003.1"/>
</dbReference>